<evidence type="ECO:0000313" key="2">
    <source>
        <dbReference type="Proteomes" id="UP000095767"/>
    </source>
</evidence>
<dbReference type="AlphaFoldDB" id="A0A1E5UNS8"/>
<protein>
    <recommendedName>
        <fullName evidence="3">F-box associated domain-containing protein</fullName>
    </recommendedName>
</protein>
<dbReference type="PANTHER" id="PTHR34591">
    <property type="entry name" value="OS03G0653100 PROTEIN-RELATED"/>
    <property type="match status" value="1"/>
</dbReference>
<keyword evidence="2" id="KW-1185">Reference proteome</keyword>
<evidence type="ECO:0000313" key="1">
    <source>
        <dbReference type="EMBL" id="OEL14532.1"/>
    </source>
</evidence>
<name>A0A1E5UNS8_9POAL</name>
<dbReference type="EMBL" id="LWDX02069699">
    <property type="protein sequence ID" value="OEL14532.1"/>
    <property type="molecule type" value="Genomic_DNA"/>
</dbReference>
<proteinExistence type="predicted"/>
<organism evidence="1 2">
    <name type="scientific">Dichanthelium oligosanthes</name>
    <dbReference type="NCBI Taxonomy" id="888268"/>
    <lineage>
        <taxon>Eukaryota</taxon>
        <taxon>Viridiplantae</taxon>
        <taxon>Streptophyta</taxon>
        <taxon>Embryophyta</taxon>
        <taxon>Tracheophyta</taxon>
        <taxon>Spermatophyta</taxon>
        <taxon>Magnoliopsida</taxon>
        <taxon>Liliopsida</taxon>
        <taxon>Poales</taxon>
        <taxon>Poaceae</taxon>
        <taxon>PACMAD clade</taxon>
        <taxon>Panicoideae</taxon>
        <taxon>Panicodae</taxon>
        <taxon>Paniceae</taxon>
        <taxon>Dichantheliinae</taxon>
        <taxon>Dichanthelium</taxon>
    </lineage>
</organism>
<reference evidence="1 2" key="1">
    <citation type="submission" date="2016-09" db="EMBL/GenBank/DDBJ databases">
        <title>The draft genome of Dichanthelium oligosanthes: A C3 panicoid grass species.</title>
        <authorList>
            <person name="Studer A.J."/>
            <person name="Schnable J.C."/>
            <person name="Brutnell T.P."/>
        </authorList>
    </citation>
    <scope>NUCLEOTIDE SEQUENCE [LARGE SCALE GENOMIC DNA]</scope>
    <source>
        <strain evidence="2">cv. Kellogg 1175</strain>
        <tissue evidence="1">Leaf</tissue>
    </source>
</reference>
<dbReference type="PANTHER" id="PTHR34591:SF21">
    <property type="entry name" value="F-BOX DOMAIN CONTAINING PROTEIN, EXPRESSED"/>
    <property type="match status" value="1"/>
</dbReference>
<accession>A0A1E5UNS8</accession>
<comment type="caution">
    <text evidence="1">The sequence shown here is derived from an EMBL/GenBank/DDBJ whole genome shotgun (WGS) entry which is preliminary data.</text>
</comment>
<sequence length="440" mass="51222">MDHCNGLVLYGRDDYGEVYVCNPMTRRWVELPLLSQILMRKPRAFLVFDPAVSLHYEVLVVAPLYPEKQTLPPADEWPPSRWAWHVFSSRTGRWRERAFVREGDAAGTVADMLKVMESVPHVTESLWRYAAYWQGALYVHCQGEYVSRLYVFVRSEVSGNQITHRPYGVCIEPERCCGLYKVADHCNGLVLYWDEHYGGLYVCNPTTRRWVRLPPLLSVDGMGRRRVFLVFNPSVSQHYEVLVSPLDPEKPQQKRNRQHWTPATYNTTVSRRYAQPAEAGRPRIDGKFAFVVTDDEHRFGWYKVADHCNGLVLYRDEYSNLLCVCNPTTRRWVRLPQLTVRWNRRAFVVFNPAVSPHYEVLVAPLDPGDIQQPGGDEPPAGNTEWPPSRWTWHVFSSRTGRWRARVFVREGEATGIAADMVMDSLPYVKEPRWRYAVYWQ</sequence>
<evidence type="ECO:0008006" key="3">
    <source>
        <dbReference type="Google" id="ProtNLM"/>
    </source>
</evidence>
<dbReference type="Proteomes" id="UP000095767">
    <property type="component" value="Unassembled WGS sequence"/>
</dbReference>
<gene>
    <name evidence="1" type="ORF">BAE44_0024442</name>
</gene>